<dbReference type="SUPFAM" id="SSF74650">
    <property type="entry name" value="Galactose mutarotase-like"/>
    <property type="match status" value="1"/>
</dbReference>
<dbReference type="KEGG" id="paco:AACT_1604"/>
<dbReference type="Pfam" id="PF09094">
    <property type="entry name" value="AmyA-A_glucT_m"/>
    <property type="match status" value="1"/>
</dbReference>
<dbReference type="Proteomes" id="UP000503483">
    <property type="component" value="Chromosome"/>
</dbReference>
<keyword evidence="6" id="KW-0808">Transferase</keyword>
<dbReference type="EMBL" id="CP042652">
    <property type="protein sequence ID" value="QKE28762.1"/>
    <property type="molecule type" value="Genomic_DNA"/>
</dbReference>
<reference evidence="6 7" key="1">
    <citation type="submission" date="2019-08" db="EMBL/GenBank/DDBJ databases">
        <title>Complete genome sequence of Arcobacter acticola.</title>
        <authorList>
            <person name="Miller W."/>
        </authorList>
    </citation>
    <scope>NUCLEOTIDE SEQUENCE [LARGE SCALE GENOMIC DNA]</scope>
    <source>
        <strain evidence="6 7">KCTC 52212</strain>
    </source>
</reference>
<feature type="domain" description="Glycoside hydrolase family 57 N-terminal" evidence="3">
    <location>
        <begin position="9"/>
        <end position="269"/>
    </location>
</feature>
<dbReference type="InterPro" id="IPR015178">
    <property type="entry name" value="A-amylase/a-glucTrfase_central"/>
</dbReference>
<dbReference type="Gene3D" id="3.20.110.20">
    <property type="match status" value="1"/>
</dbReference>
<keyword evidence="7" id="KW-1185">Reference proteome</keyword>
<evidence type="ECO:0000256" key="2">
    <source>
        <dbReference type="ARBA" id="ARBA00023277"/>
    </source>
</evidence>
<dbReference type="InterPro" id="IPR052046">
    <property type="entry name" value="GH57_Enzymes"/>
</dbReference>
<dbReference type="AlphaFoldDB" id="A0A6M8EFL1"/>
<dbReference type="InterPro" id="IPR028995">
    <property type="entry name" value="Glyco_hydro_57/38_cen_sf"/>
</dbReference>
<name>A0A6M8EFL1_9BACT</name>
<sequence length="680" mass="79282">MKNTTKLLFGIHMHQPIDNFDWVIKHGVEVCYGPFFEVMSKYPQFKFAVHCSGWLMEEIKSKHPKVYKNIKYLADKGSIEFFSAGYYEPILSVIPSEDRVAQIDMLSNSIKKDFKQIPKGLWLTERVWESALIPDLNKSGIKYTVMDDYHFQCAGFDEEILDGYFMSEEGGKEMGLFPISKKLRYAIPFLNVSSAIDAIKSFRREKNSAAIIFDDAEKFGMWPGTYEWVYEKKWLESFVQAVIADETIETMHFDTYFENEKPRGIAYLPNASYYEMGEWSLRAHDALKLELLKKEMGEERYEKEGVKFLKGGIWKNFLVKYEESNRIHKRTLELSKAKNEVNKKKFELALHKSQANDSLWHGVFGGLYLPNLRDNVYTYIIQAENIRYGKKTVLQSDMNELDGYEKVKAVTQNFIFRFDSGNGGQLVEFDSRKHEFNWQNTLMRRKEAYHEHLLNPKVEESHKETKDGIDTIHHAAVEISDELRNSIVYDWHLKNSFVDHITDANFNLDNFKYANFKEFGDFANQAFEVEKTKESIVFVRDGGIYLDTKKNTTLAKTYILNENGFEFAIDLKTEAKEKFEYIMEHNFHFADYEKVLINGVVLGQEGVLQNTQILEIEDLLLNQKIIIQIQVPCDIYYFQLKTLSQSEHGFDLSTQGVSFAMKTLFENSLNLVGFLEVFDV</sequence>
<evidence type="ECO:0000313" key="7">
    <source>
        <dbReference type="Proteomes" id="UP000503483"/>
    </source>
</evidence>
<dbReference type="CDD" id="cd10793">
    <property type="entry name" value="GH57N_TLGT_like"/>
    <property type="match status" value="1"/>
</dbReference>
<protein>
    <submittedName>
        <fullName evidence="6">4-alpha-glucanotransferase</fullName>
    </submittedName>
</protein>
<dbReference type="InterPro" id="IPR015179">
    <property type="entry name" value="A-amylase/a-glucTrfase_C"/>
</dbReference>
<evidence type="ECO:0000259" key="4">
    <source>
        <dbReference type="Pfam" id="PF09094"/>
    </source>
</evidence>
<comment type="similarity">
    <text evidence="1">Belongs to the glycosyl hydrolase 57 family.</text>
</comment>
<dbReference type="PANTHER" id="PTHR36306:SF1">
    <property type="entry name" value="ALPHA-AMYLASE-RELATED"/>
    <property type="match status" value="1"/>
</dbReference>
<evidence type="ECO:0000313" key="6">
    <source>
        <dbReference type="EMBL" id="QKE28762.1"/>
    </source>
</evidence>
<dbReference type="Pfam" id="PF03065">
    <property type="entry name" value="Glyco_hydro_57"/>
    <property type="match status" value="1"/>
</dbReference>
<dbReference type="InterPro" id="IPR011013">
    <property type="entry name" value="Gal_mutarotase_sf_dom"/>
</dbReference>
<organism evidence="6 7">
    <name type="scientific">Arcobacter acticola</name>
    <dbReference type="NCBI Taxonomy" id="1849015"/>
    <lineage>
        <taxon>Bacteria</taxon>
        <taxon>Pseudomonadati</taxon>
        <taxon>Campylobacterota</taxon>
        <taxon>Epsilonproteobacteria</taxon>
        <taxon>Campylobacterales</taxon>
        <taxon>Arcobacteraceae</taxon>
        <taxon>Arcobacter</taxon>
    </lineage>
</organism>
<keyword evidence="2" id="KW-0119">Carbohydrate metabolism</keyword>
<dbReference type="SUPFAM" id="SSF88713">
    <property type="entry name" value="Glycoside hydrolase/deacetylase"/>
    <property type="match status" value="1"/>
</dbReference>
<accession>A0A6M8EFL1</accession>
<evidence type="ECO:0000259" key="3">
    <source>
        <dbReference type="Pfam" id="PF03065"/>
    </source>
</evidence>
<dbReference type="Pfam" id="PF09095">
    <property type="entry name" value="AmyA-gluTrfs_C"/>
    <property type="match status" value="1"/>
</dbReference>
<dbReference type="InterPro" id="IPR004300">
    <property type="entry name" value="Glyco_hydro_57_N"/>
</dbReference>
<dbReference type="InterPro" id="IPR014718">
    <property type="entry name" value="GH-type_carb-bd"/>
</dbReference>
<evidence type="ECO:0000259" key="5">
    <source>
        <dbReference type="Pfam" id="PF09095"/>
    </source>
</evidence>
<dbReference type="GO" id="GO:0030246">
    <property type="term" value="F:carbohydrate binding"/>
    <property type="evidence" value="ECO:0007669"/>
    <property type="project" value="InterPro"/>
</dbReference>
<gene>
    <name evidence="6" type="ORF">AACT_1604</name>
</gene>
<proteinExistence type="inferred from homology"/>
<feature type="domain" description="Alpha-amylase/4-alpha-glucanotransferase central" evidence="4">
    <location>
        <begin position="312"/>
        <end position="385"/>
    </location>
</feature>
<dbReference type="RefSeq" id="WP_172126322.1">
    <property type="nucleotide sequence ID" value="NZ_CP042652.1"/>
</dbReference>
<evidence type="ECO:0000256" key="1">
    <source>
        <dbReference type="ARBA" id="ARBA00006821"/>
    </source>
</evidence>
<dbReference type="PANTHER" id="PTHR36306">
    <property type="entry name" value="ALPHA-AMYLASE-RELATED-RELATED"/>
    <property type="match status" value="1"/>
</dbReference>
<dbReference type="GO" id="GO:0005975">
    <property type="term" value="P:carbohydrate metabolic process"/>
    <property type="evidence" value="ECO:0007669"/>
    <property type="project" value="InterPro"/>
</dbReference>
<dbReference type="InterPro" id="IPR011330">
    <property type="entry name" value="Glyco_hydro/deAcase_b/a-brl"/>
</dbReference>
<dbReference type="SUPFAM" id="SSF88688">
    <property type="entry name" value="Families 57/38 glycoside transferase middle domain"/>
    <property type="match status" value="1"/>
</dbReference>
<dbReference type="GO" id="GO:0016740">
    <property type="term" value="F:transferase activity"/>
    <property type="evidence" value="ECO:0007669"/>
    <property type="project" value="UniProtKB-KW"/>
</dbReference>
<dbReference type="Gene3D" id="2.70.98.10">
    <property type="match status" value="1"/>
</dbReference>
<feature type="domain" description="Alpha-amylase/4-alpha-glucanotransferase C-terminal" evidence="5">
    <location>
        <begin position="400"/>
        <end position="666"/>
    </location>
</feature>